<dbReference type="Proteomes" id="UP000054396">
    <property type="component" value="Unassembled WGS sequence"/>
</dbReference>
<comment type="caution">
    <text evidence="2">The sequence shown here is derived from an EMBL/GenBank/DDBJ whole genome shotgun (WGS) entry which is preliminary data.</text>
</comment>
<dbReference type="InterPro" id="IPR000073">
    <property type="entry name" value="AB_hydrolase_1"/>
</dbReference>
<sequence>MRDAGGIAVRTFGTGPSPALMLHCGLGQSGMLKRMAAPLGTRLTITAPDLPGHGQSADFPPDRDVMAAARDAMHPFLQPGAHLVGHSFGACVALWLALENPEKVASLTLIEPVLFAAAPDGPVRDAQRGIEDEIEALTVQGDRTGATRLFNRIWGGGARWDSLMPDTRARMVAQMPFILATEPALWRDVHGLLAPGRLEALRLPVLLLRGSQTVPIVAELHRGLAARLPDVTETVIEGADHMLPVTHPAPCASAIAAHLDRVG</sequence>
<dbReference type="PANTHER" id="PTHR43194">
    <property type="entry name" value="HYDROLASE ALPHA/BETA FOLD FAMILY"/>
    <property type="match status" value="1"/>
</dbReference>
<evidence type="ECO:0000259" key="1">
    <source>
        <dbReference type="Pfam" id="PF00561"/>
    </source>
</evidence>
<dbReference type="RefSeq" id="WP_058863300.1">
    <property type="nucleotide sequence ID" value="NZ_LPXO01000011.1"/>
</dbReference>
<gene>
    <name evidence="2" type="ORF">AVJ23_16420</name>
</gene>
<reference evidence="2 3" key="1">
    <citation type="submission" date="2015-12" db="EMBL/GenBank/DDBJ databases">
        <authorList>
            <person name="Shamseldin A."/>
            <person name="Moawad H."/>
            <person name="Abd El-Rahim W.M."/>
            <person name="Sadowsky M.J."/>
        </authorList>
    </citation>
    <scope>NUCLEOTIDE SEQUENCE [LARGE SCALE GENOMIC DNA]</scope>
    <source>
        <strain evidence="2 3">SJ5A-1</strain>
    </source>
</reference>
<accession>A0A0W7WGZ4</accession>
<dbReference type="AlphaFoldDB" id="A0A0W7WGZ4"/>
<dbReference type="PRINTS" id="PR00111">
    <property type="entry name" value="ABHYDROLASE"/>
</dbReference>
<feature type="domain" description="AB hydrolase-1" evidence="1">
    <location>
        <begin position="20"/>
        <end position="248"/>
    </location>
</feature>
<dbReference type="InterPro" id="IPR029058">
    <property type="entry name" value="AB_hydrolase_fold"/>
</dbReference>
<evidence type="ECO:0000313" key="2">
    <source>
        <dbReference type="EMBL" id="KUF09736.1"/>
    </source>
</evidence>
<dbReference type="Gene3D" id="3.40.50.1820">
    <property type="entry name" value="alpha/beta hydrolase"/>
    <property type="match status" value="1"/>
</dbReference>
<keyword evidence="3" id="KW-1185">Reference proteome</keyword>
<proteinExistence type="predicted"/>
<dbReference type="SUPFAM" id="SSF53474">
    <property type="entry name" value="alpha/beta-Hydrolases"/>
    <property type="match status" value="1"/>
</dbReference>
<protein>
    <recommendedName>
        <fullName evidence="1">AB hydrolase-1 domain-containing protein</fullName>
    </recommendedName>
</protein>
<organism evidence="2 3">
    <name type="scientific">Pseudoponticoccus marisrubri</name>
    <dbReference type="NCBI Taxonomy" id="1685382"/>
    <lineage>
        <taxon>Bacteria</taxon>
        <taxon>Pseudomonadati</taxon>
        <taxon>Pseudomonadota</taxon>
        <taxon>Alphaproteobacteria</taxon>
        <taxon>Rhodobacterales</taxon>
        <taxon>Roseobacteraceae</taxon>
        <taxon>Pseudoponticoccus</taxon>
    </lineage>
</organism>
<evidence type="ECO:0000313" key="3">
    <source>
        <dbReference type="Proteomes" id="UP000054396"/>
    </source>
</evidence>
<dbReference type="STRING" id="1685382.AVJ23_16420"/>
<dbReference type="InterPro" id="IPR050228">
    <property type="entry name" value="Carboxylesterase_BioH"/>
</dbReference>
<name>A0A0W7WGZ4_9RHOB</name>
<dbReference type="OrthoDB" id="9804723at2"/>
<dbReference type="Pfam" id="PF00561">
    <property type="entry name" value="Abhydrolase_1"/>
    <property type="match status" value="1"/>
</dbReference>
<dbReference type="EMBL" id="LPXO01000011">
    <property type="protein sequence ID" value="KUF09736.1"/>
    <property type="molecule type" value="Genomic_DNA"/>
</dbReference>
<dbReference type="PANTHER" id="PTHR43194:SF5">
    <property type="entry name" value="PIMELOYL-[ACYL-CARRIER PROTEIN] METHYL ESTER ESTERASE"/>
    <property type="match status" value="1"/>
</dbReference>